<feature type="transmembrane region" description="Helical" evidence="6">
    <location>
        <begin position="289"/>
        <end position="311"/>
    </location>
</feature>
<proteinExistence type="predicted"/>
<feature type="transmembrane region" description="Helical" evidence="6">
    <location>
        <begin position="247"/>
        <end position="268"/>
    </location>
</feature>
<feature type="transmembrane region" description="Helical" evidence="6">
    <location>
        <begin position="342"/>
        <end position="365"/>
    </location>
</feature>
<dbReference type="GO" id="GO:0022857">
    <property type="term" value="F:transmembrane transporter activity"/>
    <property type="evidence" value="ECO:0007669"/>
    <property type="project" value="InterPro"/>
</dbReference>
<feature type="transmembrane region" description="Helical" evidence="6">
    <location>
        <begin position="142"/>
        <end position="167"/>
    </location>
</feature>
<feature type="transmembrane region" description="Helical" evidence="6">
    <location>
        <begin position="55"/>
        <end position="76"/>
    </location>
</feature>
<feature type="transmembrane region" description="Helical" evidence="6">
    <location>
        <begin position="421"/>
        <end position="443"/>
    </location>
</feature>
<keyword evidence="8" id="KW-1185">Reference proteome</keyword>
<evidence type="ECO:0000256" key="1">
    <source>
        <dbReference type="ARBA" id="ARBA00004141"/>
    </source>
</evidence>
<feature type="transmembrane region" description="Helical" evidence="6">
    <location>
        <begin position="209"/>
        <end position="227"/>
    </location>
</feature>
<protein>
    <recommendedName>
        <fullName evidence="9">GABA-specific permease</fullName>
    </recommendedName>
</protein>
<organism evidence="7 8">
    <name type="scientific">Candida verbasci</name>
    <dbReference type="NCBI Taxonomy" id="1227364"/>
    <lineage>
        <taxon>Eukaryota</taxon>
        <taxon>Fungi</taxon>
        <taxon>Dikarya</taxon>
        <taxon>Ascomycota</taxon>
        <taxon>Saccharomycotina</taxon>
        <taxon>Pichiomycetes</taxon>
        <taxon>Debaryomycetaceae</taxon>
        <taxon>Candida/Lodderomyces clade</taxon>
        <taxon>Candida</taxon>
    </lineage>
</organism>
<keyword evidence="3 6" id="KW-0812">Transmembrane</keyword>
<feature type="transmembrane region" description="Helical" evidence="6">
    <location>
        <begin position="179"/>
        <end position="197"/>
    </location>
</feature>
<dbReference type="PANTHER" id="PTHR45649:SF6">
    <property type="entry name" value="GABA-SPECIFIC PERMEASE"/>
    <property type="match status" value="1"/>
</dbReference>
<dbReference type="InterPro" id="IPR002293">
    <property type="entry name" value="AA/rel_permease1"/>
</dbReference>
<evidence type="ECO:0000313" key="8">
    <source>
        <dbReference type="Proteomes" id="UP001152885"/>
    </source>
</evidence>
<dbReference type="PANTHER" id="PTHR45649">
    <property type="entry name" value="AMINO-ACID PERMEASE BAT1"/>
    <property type="match status" value="1"/>
</dbReference>
<dbReference type="Proteomes" id="UP001152885">
    <property type="component" value="Unassembled WGS sequence"/>
</dbReference>
<keyword evidence="4 6" id="KW-1133">Transmembrane helix</keyword>
<dbReference type="PIRSF" id="PIRSF006060">
    <property type="entry name" value="AA_transporter"/>
    <property type="match status" value="1"/>
</dbReference>
<dbReference type="OrthoDB" id="4476201at2759"/>
<dbReference type="GO" id="GO:0016020">
    <property type="term" value="C:membrane"/>
    <property type="evidence" value="ECO:0007669"/>
    <property type="project" value="UniProtKB-SubCell"/>
</dbReference>
<dbReference type="EMBL" id="CANTUO010000005">
    <property type="protein sequence ID" value="CAI5759858.1"/>
    <property type="molecule type" value="Genomic_DNA"/>
</dbReference>
<feature type="transmembrane region" description="Helical" evidence="6">
    <location>
        <begin position="88"/>
        <end position="121"/>
    </location>
</feature>
<keyword evidence="5 6" id="KW-0472">Membrane</keyword>
<name>A0A9W4XEW7_9ASCO</name>
<gene>
    <name evidence="7" type="ORF">CANVERA_P4370</name>
</gene>
<evidence type="ECO:0000256" key="6">
    <source>
        <dbReference type="SAM" id="Phobius"/>
    </source>
</evidence>
<feature type="transmembrane region" description="Helical" evidence="6">
    <location>
        <begin position="497"/>
        <end position="516"/>
    </location>
</feature>
<evidence type="ECO:0000256" key="3">
    <source>
        <dbReference type="ARBA" id="ARBA00022692"/>
    </source>
</evidence>
<evidence type="ECO:0008006" key="9">
    <source>
        <dbReference type="Google" id="ProtNLM"/>
    </source>
</evidence>
<keyword evidence="2" id="KW-0813">Transport</keyword>
<evidence type="ECO:0000256" key="5">
    <source>
        <dbReference type="ARBA" id="ARBA00023136"/>
    </source>
</evidence>
<evidence type="ECO:0000256" key="4">
    <source>
        <dbReference type="ARBA" id="ARBA00022989"/>
    </source>
</evidence>
<accession>A0A9W4XEW7</accession>
<dbReference type="AlphaFoldDB" id="A0A9W4XEW7"/>
<comment type="subcellular location">
    <subcellularLocation>
        <location evidence="1">Membrane</location>
        <topology evidence="1">Multi-pass membrane protein</topology>
    </subcellularLocation>
</comment>
<reference evidence="7" key="1">
    <citation type="submission" date="2022-12" db="EMBL/GenBank/DDBJ databases">
        <authorList>
            <person name="Brejova B."/>
        </authorList>
    </citation>
    <scope>NUCLEOTIDE SEQUENCE</scope>
</reference>
<feature type="transmembrane region" description="Helical" evidence="6">
    <location>
        <begin position="396"/>
        <end position="415"/>
    </location>
</feature>
<dbReference type="Pfam" id="PF13520">
    <property type="entry name" value="AA_permease_2"/>
    <property type="match status" value="1"/>
</dbReference>
<feature type="transmembrane region" description="Helical" evidence="6">
    <location>
        <begin position="464"/>
        <end position="485"/>
    </location>
</feature>
<sequence length="550" mass="59772">MASTSREIPGEGLSNILSNRSGHIRYIDPTNNAGDEDLLAQIGYKQELNRKYSTLQVFGIAFSIMGLLPSISSTVILGLECGTGGLVWGWLVAGLFIFCVGFSLSVLGSAIPTSGGLFYYANYYCPEKVRVPLSFIVGCSNTLGLTSGFMSILYGFSVQILAVVSIASDGTFEITNPKIYGVFVAGVVFATVITCISTKHGAWLQTISIVVNVFLVLLFLIAVPVGVSRRGYGFNNASFIFGNFENFRQYPTGFSFILALTPAVWTIGAYDSAIHCAEEARNAQRAIPWGILGSITACWVIGWIICIVFAACIQDGDVLRMITTDTGSPVSQLIYDALGKEWAMAFMSLIAFGQMLMAISIMIALSRQVWSFARDDGLPIVYKYVKYIDPRIKVPIRASMFAGCLATAIGMLILIPGYAGAGALFSLAIISQSLSFATGVFLIMVTKHGANVFKPGPFYFGKKIVNTVHVITLVWTAAIVLVAMFPDDVPANKESMNYAVVVNVGVWILSFIYYLIHGHKAYSGPKSNISDEYLAEHDIEIREEHHVEKS</sequence>
<evidence type="ECO:0000256" key="2">
    <source>
        <dbReference type="ARBA" id="ARBA00022448"/>
    </source>
</evidence>
<comment type="caution">
    <text evidence="7">The sequence shown here is derived from an EMBL/GenBank/DDBJ whole genome shotgun (WGS) entry which is preliminary data.</text>
</comment>
<evidence type="ECO:0000313" key="7">
    <source>
        <dbReference type="EMBL" id="CAI5759858.1"/>
    </source>
</evidence>
<dbReference type="Gene3D" id="1.20.1740.10">
    <property type="entry name" value="Amino acid/polyamine transporter I"/>
    <property type="match status" value="1"/>
</dbReference>